<dbReference type="GO" id="GO:0045893">
    <property type="term" value="P:positive regulation of DNA-templated transcription"/>
    <property type="evidence" value="ECO:0007669"/>
    <property type="project" value="TreeGrafter"/>
</dbReference>
<dbReference type="PANTHER" id="PTHR45764">
    <property type="entry name" value="BZIP TRANSCRIPTION FACTOR 44"/>
    <property type="match status" value="1"/>
</dbReference>
<dbReference type="PANTHER" id="PTHR45764:SF78">
    <property type="entry name" value="BZIP TRANSCRIPTION FACTOR FAMILY PROTEIN EXPRESSED"/>
    <property type="match status" value="1"/>
</dbReference>
<name>A0A811RVJ4_9POAL</name>
<dbReference type="OrthoDB" id="719111at2759"/>
<organism evidence="5 6">
    <name type="scientific">Miscanthus lutarioriparius</name>
    <dbReference type="NCBI Taxonomy" id="422564"/>
    <lineage>
        <taxon>Eukaryota</taxon>
        <taxon>Viridiplantae</taxon>
        <taxon>Streptophyta</taxon>
        <taxon>Embryophyta</taxon>
        <taxon>Tracheophyta</taxon>
        <taxon>Spermatophyta</taxon>
        <taxon>Magnoliopsida</taxon>
        <taxon>Liliopsida</taxon>
        <taxon>Poales</taxon>
        <taxon>Poaceae</taxon>
        <taxon>PACMAD clade</taxon>
        <taxon>Panicoideae</taxon>
        <taxon>Andropogonodae</taxon>
        <taxon>Andropogoneae</taxon>
        <taxon>Saccharinae</taxon>
        <taxon>Miscanthus</taxon>
    </lineage>
</organism>
<keyword evidence="6" id="KW-1185">Reference proteome</keyword>
<keyword evidence="2" id="KW-0238">DNA-binding</keyword>
<dbReference type="GO" id="GO:0005634">
    <property type="term" value="C:nucleus"/>
    <property type="evidence" value="ECO:0007669"/>
    <property type="project" value="TreeGrafter"/>
</dbReference>
<evidence type="ECO:0000256" key="1">
    <source>
        <dbReference type="ARBA" id="ARBA00023015"/>
    </source>
</evidence>
<sequence>MDDLASASAPAPDLERHLEELRGRAARLHAGNRDLAARLHGVQARAALVRLTNARLRAEAEASALARRLAAASRALALRQMYAASVSASGDWSCGAGGFFELQALASLIA</sequence>
<proteinExistence type="predicted"/>
<dbReference type="GO" id="GO:0000976">
    <property type="term" value="F:transcription cis-regulatory region binding"/>
    <property type="evidence" value="ECO:0007669"/>
    <property type="project" value="TreeGrafter"/>
</dbReference>
<evidence type="ECO:0000313" key="5">
    <source>
        <dbReference type="EMBL" id="CAD6332696.1"/>
    </source>
</evidence>
<dbReference type="AlphaFoldDB" id="A0A811RVJ4"/>
<protein>
    <submittedName>
        <fullName evidence="5">Uncharacterized protein</fullName>
    </submittedName>
</protein>
<dbReference type="EMBL" id="CAJGYO010000017">
    <property type="protein sequence ID" value="CAD6332696.1"/>
    <property type="molecule type" value="Genomic_DNA"/>
</dbReference>
<dbReference type="GO" id="GO:0003700">
    <property type="term" value="F:DNA-binding transcription factor activity"/>
    <property type="evidence" value="ECO:0007669"/>
    <property type="project" value="TreeGrafter"/>
</dbReference>
<keyword evidence="4" id="KW-0539">Nucleus</keyword>
<dbReference type="Proteomes" id="UP000604825">
    <property type="component" value="Unassembled WGS sequence"/>
</dbReference>
<keyword evidence="3" id="KW-0804">Transcription</keyword>
<evidence type="ECO:0000256" key="2">
    <source>
        <dbReference type="ARBA" id="ARBA00023125"/>
    </source>
</evidence>
<gene>
    <name evidence="5" type="ORF">NCGR_LOCUS56794</name>
</gene>
<evidence type="ECO:0000256" key="4">
    <source>
        <dbReference type="ARBA" id="ARBA00023242"/>
    </source>
</evidence>
<evidence type="ECO:0000256" key="3">
    <source>
        <dbReference type="ARBA" id="ARBA00023163"/>
    </source>
</evidence>
<accession>A0A811RVJ4</accession>
<comment type="caution">
    <text evidence="5">The sequence shown here is derived from an EMBL/GenBank/DDBJ whole genome shotgun (WGS) entry which is preliminary data.</text>
</comment>
<evidence type="ECO:0000313" key="6">
    <source>
        <dbReference type="Proteomes" id="UP000604825"/>
    </source>
</evidence>
<keyword evidence="1" id="KW-0805">Transcription regulation</keyword>
<reference evidence="5" key="1">
    <citation type="submission" date="2020-10" db="EMBL/GenBank/DDBJ databases">
        <authorList>
            <person name="Han B."/>
            <person name="Lu T."/>
            <person name="Zhao Q."/>
            <person name="Huang X."/>
            <person name="Zhao Y."/>
        </authorList>
    </citation>
    <scope>NUCLEOTIDE SEQUENCE</scope>
</reference>